<name>A0A7G9RX32_9FIRM</name>
<protein>
    <submittedName>
        <fullName evidence="2">Uncharacterized protein</fullName>
    </submittedName>
</protein>
<keyword evidence="1" id="KW-1133">Transmembrane helix</keyword>
<keyword evidence="1" id="KW-0472">Membrane</keyword>
<feature type="transmembrane region" description="Helical" evidence="1">
    <location>
        <begin position="58"/>
        <end position="79"/>
    </location>
</feature>
<evidence type="ECO:0000313" key="2">
    <source>
        <dbReference type="EMBL" id="QNN60157.1"/>
    </source>
</evidence>
<proteinExistence type="predicted"/>
<organism evidence="2 3">
    <name type="scientific">Erysipelothrix inopinata</name>
    <dbReference type="NCBI Taxonomy" id="225084"/>
    <lineage>
        <taxon>Bacteria</taxon>
        <taxon>Bacillati</taxon>
        <taxon>Bacillota</taxon>
        <taxon>Erysipelotrichia</taxon>
        <taxon>Erysipelotrichales</taxon>
        <taxon>Erysipelotrichaceae</taxon>
        <taxon>Erysipelothrix</taxon>
    </lineage>
</organism>
<feature type="transmembrane region" description="Helical" evidence="1">
    <location>
        <begin position="6"/>
        <end position="23"/>
    </location>
</feature>
<evidence type="ECO:0000313" key="3">
    <source>
        <dbReference type="Proteomes" id="UP000515928"/>
    </source>
</evidence>
<dbReference type="Proteomes" id="UP000515928">
    <property type="component" value="Chromosome"/>
</dbReference>
<keyword evidence="3" id="KW-1185">Reference proteome</keyword>
<evidence type="ECO:0000256" key="1">
    <source>
        <dbReference type="SAM" id="Phobius"/>
    </source>
</evidence>
<dbReference type="AlphaFoldDB" id="A0A7G9RX32"/>
<dbReference type="EMBL" id="CP060715">
    <property type="protein sequence ID" value="QNN60157.1"/>
    <property type="molecule type" value="Genomic_DNA"/>
</dbReference>
<gene>
    <name evidence="2" type="ORF">H9L01_07220</name>
</gene>
<reference evidence="2 3" key="1">
    <citation type="submission" date="2020-08" db="EMBL/GenBank/DDBJ databases">
        <title>Genome sequence of Erysipelothrix inopinata DSM 15511T.</title>
        <authorList>
            <person name="Hyun D.-W."/>
            <person name="Bae J.-W."/>
        </authorList>
    </citation>
    <scope>NUCLEOTIDE SEQUENCE [LARGE SCALE GENOMIC DNA]</scope>
    <source>
        <strain evidence="2 3">DSM 15511</strain>
    </source>
</reference>
<accession>A0A7G9RX32</accession>
<dbReference type="RefSeq" id="WP_187533289.1">
    <property type="nucleotide sequence ID" value="NZ_CBCSHU010000011.1"/>
</dbReference>
<sequence length="83" mass="9258">MKKGQVFGIIAIYFLIMCYFFFLKKPMTDLSLTNIAFSGGDKTAEILKASQAINTNSFTHIGVLTTLLFLSLGLNIYLLSQKE</sequence>
<keyword evidence="1" id="KW-0812">Transmembrane</keyword>
<dbReference type="KEGG" id="eio:H9L01_07220"/>